<dbReference type="GO" id="GO:0005737">
    <property type="term" value="C:cytoplasm"/>
    <property type="evidence" value="ECO:0007669"/>
    <property type="project" value="TreeGrafter"/>
</dbReference>
<keyword evidence="2" id="KW-0210">Decarboxylase</keyword>
<dbReference type="InParanoid" id="A0A674GHX2"/>
<evidence type="ECO:0000256" key="2">
    <source>
        <dbReference type="ARBA" id="ARBA00022793"/>
    </source>
</evidence>
<sequence length="75" mass="8840">SDSPQNETLSLILYQMILNPWIAPKIKQHMTEEGLTMVTYQPQDEKDTFFRIVFSNPASRKSDVYFLLEKMERLS</sequence>
<evidence type="ECO:0000313" key="4">
    <source>
        <dbReference type="Proteomes" id="UP000007754"/>
    </source>
</evidence>
<comment type="subunit">
    <text evidence="1">Homodimer.</text>
</comment>
<keyword evidence="4" id="KW-1185">Reference proteome</keyword>
<dbReference type="GeneTree" id="ENSGT00960000191202"/>
<accession>A0A674GHX2</accession>
<reference evidence="3" key="2">
    <citation type="submission" date="2025-08" db="UniProtKB">
        <authorList>
            <consortium name="Ensembl"/>
        </authorList>
    </citation>
    <scope>IDENTIFICATION</scope>
</reference>
<dbReference type="Proteomes" id="UP000007754">
    <property type="component" value="Chromosome 2"/>
</dbReference>
<dbReference type="GO" id="GO:0004351">
    <property type="term" value="F:glutamate decarboxylase activity"/>
    <property type="evidence" value="ECO:0007669"/>
    <property type="project" value="TreeGrafter"/>
</dbReference>
<evidence type="ECO:0000313" key="3">
    <source>
        <dbReference type="Ensembl" id="ENSTGUP00000021980.1"/>
    </source>
</evidence>
<dbReference type="GO" id="GO:0009449">
    <property type="term" value="P:gamma-aminobutyric acid biosynthetic process"/>
    <property type="evidence" value="ECO:0007669"/>
    <property type="project" value="TreeGrafter"/>
</dbReference>
<dbReference type="PANTHER" id="PTHR45677:SF6">
    <property type="entry name" value="GLUTAMATE DECARBOXYLASE 1"/>
    <property type="match status" value="1"/>
</dbReference>
<reference evidence="3" key="3">
    <citation type="submission" date="2025-09" db="UniProtKB">
        <authorList>
            <consortium name="Ensembl"/>
        </authorList>
    </citation>
    <scope>IDENTIFICATION</scope>
</reference>
<organism evidence="3 4">
    <name type="scientific">Taeniopygia guttata</name>
    <name type="common">Zebra finch</name>
    <name type="synonym">Poephila guttata</name>
    <dbReference type="NCBI Taxonomy" id="59729"/>
    <lineage>
        <taxon>Eukaryota</taxon>
        <taxon>Metazoa</taxon>
        <taxon>Chordata</taxon>
        <taxon>Craniata</taxon>
        <taxon>Vertebrata</taxon>
        <taxon>Euteleostomi</taxon>
        <taxon>Archelosauria</taxon>
        <taxon>Archosauria</taxon>
        <taxon>Dinosauria</taxon>
        <taxon>Saurischia</taxon>
        <taxon>Theropoda</taxon>
        <taxon>Coelurosauria</taxon>
        <taxon>Aves</taxon>
        <taxon>Neognathae</taxon>
        <taxon>Neoaves</taxon>
        <taxon>Telluraves</taxon>
        <taxon>Australaves</taxon>
        <taxon>Passeriformes</taxon>
        <taxon>Passeroidea</taxon>
        <taxon>Estrildidae</taxon>
        <taxon>Estrildinae</taxon>
        <taxon>Taeniopygia</taxon>
    </lineage>
</organism>
<protein>
    <submittedName>
        <fullName evidence="3">Uncharacterized protein</fullName>
    </submittedName>
</protein>
<dbReference type="AlphaFoldDB" id="A0A674GHX2"/>
<dbReference type="Ensembl" id="ENSTGUT00000028333.1">
    <property type="protein sequence ID" value="ENSTGUP00000021980.1"/>
    <property type="gene ID" value="ENSTGUG00000024048.1"/>
</dbReference>
<name>A0A674GHX2_TAEGU</name>
<dbReference type="GO" id="GO:0048786">
    <property type="term" value="C:presynaptic active zone"/>
    <property type="evidence" value="ECO:0007669"/>
    <property type="project" value="TreeGrafter"/>
</dbReference>
<reference evidence="3 4" key="1">
    <citation type="journal article" date="2010" name="Nature">
        <title>The genome of a songbird.</title>
        <authorList>
            <person name="Warren W.C."/>
            <person name="Clayton D.F."/>
            <person name="Ellegren H."/>
            <person name="Arnold A.P."/>
            <person name="Hillier L.W."/>
            <person name="Kunstner A."/>
            <person name="Searle S."/>
            <person name="White S."/>
            <person name="Vilella A.J."/>
            <person name="Fairley S."/>
            <person name="Heger A."/>
            <person name="Kong L."/>
            <person name="Ponting C.P."/>
            <person name="Jarvis E.D."/>
            <person name="Mello C.V."/>
            <person name="Minx P."/>
            <person name="Lovell P."/>
            <person name="Velho T.A."/>
            <person name="Ferris M."/>
            <person name="Balakrishnan C.N."/>
            <person name="Sinha S."/>
            <person name="Blatti C."/>
            <person name="London S.E."/>
            <person name="Li Y."/>
            <person name="Lin Y.C."/>
            <person name="George J."/>
            <person name="Sweedler J."/>
            <person name="Southey B."/>
            <person name="Gunaratne P."/>
            <person name="Watson M."/>
            <person name="Nam K."/>
            <person name="Backstrom N."/>
            <person name="Smeds L."/>
            <person name="Nabholz B."/>
            <person name="Itoh Y."/>
            <person name="Whitney O."/>
            <person name="Pfenning A.R."/>
            <person name="Howard J."/>
            <person name="Volker M."/>
            <person name="Skinner B.M."/>
            <person name="Griffin D.K."/>
            <person name="Ye L."/>
            <person name="McLaren W.M."/>
            <person name="Flicek P."/>
            <person name="Quesada V."/>
            <person name="Velasco G."/>
            <person name="Lopez-Otin C."/>
            <person name="Puente X.S."/>
            <person name="Olender T."/>
            <person name="Lancet D."/>
            <person name="Smit A.F."/>
            <person name="Hubley R."/>
            <person name="Konkel M.K."/>
            <person name="Walker J.A."/>
            <person name="Batzer M.A."/>
            <person name="Gu W."/>
            <person name="Pollock D.D."/>
            <person name="Chen L."/>
            <person name="Cheng Z."/>
            <person name="Eichler E.E."/>
            <person name="Stapley J."/>
            <person name="Slate J."/>
            <person name="Ekblom R."/>
            <person name="Birkhead T."/>
            <person name="Burke T."/>
            <person name="Burt D."/>
            <person name="Scharff C."/>
            <person name="Adam I."/>
            <person name="Richard H."/>
            <person name="Sultan M."/>
            <person name="Soldatov A."/>
            <person name="Lehrach H."/>
            <person name="Edwards S.V."/>
            <person name="Yang S.P."/>
            <person name="Li X."/>
            <person name="Graves T."/>
            <person name="Fulton L."/>
            <person name="Nelson J."/>
            <person name="Chinwalla A."/>
            <person name="Hou S."/>
            <person name="Mardis E.R."/>
            <person name="Wilson R.K."/>
        </authorList>
    </citation>
    <scope>NUCLEOTIDE SEQUENCE [LARGE SCALE GENOMIC DNA]</scope>
</reference>
<evidence type="ECO:0000256" key="1">
    <source>
        <dbReference type="ARBA" id="ARBA00011738"/>
    </source>
</evidence>
<dbReference type="Gene3D" id="3.90.1150.170">
    <property type="match status" value="1"/>
</dbReference>
<proteinExistence type="predicted"/>
<dbReference type="PANTHER" id="PTHR45677">
    <property type="entry name" value="GLUTAMATE DECARBOXYLASE-RELATED"/>
    <property type="match status" value="1"/>
</dbReference>
<keyword evidence="2" id="KW-0456">Lyase</keyword>